<name>A0A1U8IWY1_GOSHI</name>
<proteinExistence type="predicted"/>
<dbReference type="RefSeq" id="XP_016680424.2">
    <property type="nucleotide sequence ID" value="XM_016824935.2"/>
</dbReference>
<dbReference type="AlphaFoldDB" id="A0A1U8IWY1"/>
<feature type="region of interest" description="Disordered" evidence="1">
    <location>
        <begin position="86"/>
        <end position="112"/>
    </location>
</feature>
<gene>
    <name evidence="3" type="primary">LOC107899266</name>
</gene>
<dbReference type="GeneID" id="107899266"/>
<organism evidence="2 3">
    <name type="scientific">Gossypium hirsutum</name>
    <name type="common">Upland cotton</name>
    <name type="synonym">Gossypium mexicanum</name>
    <dbReference type="NCBI Taxonomy" id="3635"/>
    <lineage>
        <taxon>Eukaryota</taxon>
        <taxon>Viridiplantae</taxon>
        <taxon>Streptophyta</taxon>
        <taxon>Embryophyta</taxon>
        <taxon>Tracheophyta</taxon>
        <taxon>Spermatophyta</taxon>
        <taxon>Magnoliopsida</taxon>
        <taxon>eudicotyledons</taxon>
        <taxon>Gunneridae</taxon>
        <taxon>Pentapetalae</taxon>
        <taxon>rosids</taxon>
        <taxon>malvids</taxon>
        <taxon>Malvales</taxon>
        <taxon>Malvaceae</taxon>
        <taxon>Malvoideae</taxon>
        <taxon>Gossypium</taxon>
    </lineage>
</organism>
<keyword evidence="2" id="KW-1185">Reference proteome</keyword>
<protein>
    <submittedName>
        <fullName evidence="3">Uncharacterized protein</fullName>
    </submittedName>
</protein>
<reference evidence="2" key="1">
    <citation type="journal article" date="2020" name="Nat. Genet.">
        <title>Genomic diversifications of five Gossypium allopolyploid species and their impact on cotton improvement.</title>
        <authorList>
            <person name="Chen Z.J."/>
            <person name="Sreedasyam A."/>
            <person name="Ando A."/>
            <person name="Song Q."/>
            <person name="De Santiago L.M."/>
            <person name="Hulse-Kemp A.M."/>
            <person name="Ding M."/>
            <person name="Ye W."/>
            <person name="Kirkbride R.C."/>
            <person name="Jenkins J."/>
            <person name="Plott C."/>
            <person name="Lovell J."/>
            <person name="Lin Y.M."/>
            <person name="Vaughn R."/>
            <person name="Liu B."/>
            <person name="Simpson S."/>
            <person name="Scheffler B.E."/>
            <person name="Wen L."/>
            <person name="Saski C.A."/>
            <person name="Grover C.E."/>
            <person name="Hu G."/>
            <person name="Conover J.L."/>
            <person name="Carlson J.W."/>
            <person name="Shu S."/>
            <person name="Boston L.B."/>
            <person name="Williams M."/>
            <person name="Peterson D.G."/>
            <person name="McGee K."/>
            <person name="Jones D.C."/>
            <person name="Wendel J.F."/>
            <person name="Stelly D.M."/>
            <person name="Grimwood J."/>
            <person name="Schmutz J."/>
        </authorList>
    </citation>
    <scope>NUCLEOTIDE SEQUENCE [LARGE SCALE GENOMIC DNA]</scope>
    <source>
        <strain evidence="2">cv. TM-1</strain>
    </source>
</reference>
<dbReference type="KEGG" id="ghi:107899266"/>
<accession>A0A1U8IWY1</accession>
<feature type="compositionally biased region" description="Basic and acidic residues" evidence="1">
    <location>
        <begin position="95"/>
        <end position="106"/>
    </location>
</feature>
<evidence type="ECO:0000313" key="3">
    <source>
        <dbReference type="RefSeq" id="XP_016680424.2"/>
    </source>
</evidence>
<dbReference type="PaxDb" id="3635-A0A1U8IWY1"/>
<dbReference type="Proteomes" id="UP000818029">
    <property type="component" value="Chromosome D04"/>
</dbReference>
<evidence type="ECO:0000256" key="1">
    <source>
        <dbReference type="SAM" id="MobiDB-lite"/>
    </source>
</evidence>
<sequence>MNHSSFDISEAQVIDNYSSWFNSKNGFTGTGEESASLFHMPHLYPVPDLPQDTAYQVQHGKLSEYDSCFRGYWGDDFFSCKYTTDDDDDDDDGCNDTRARTKHEDSNQSEDQYRSYTSYCEGEFGQPDCNYYNPWSYKLFCEDDDSDSQYNGDETSSTYGHHMDDVGLFEGIFGSFPCLRQYAGINQ</sequence>
<reference evidence="3" key="2">
    <citation type="submission" date="2025-08" db="UniProtKB">
        <authorList>
            <consortium name="RefSeq"/>
        </authorList>
    </citation>
    <scope>IDENTIFICATION</scope>
</reference>
<evidence type="ECO:0000313" key="2">
    <source>
        <dbReference type="Proteomes" id="UP000818029"/>
    </source>
</evidence>